<gene>
    <name evidence="3" type="ORF">FFLO_01119</name>
</gene>
<feature type="compositionally biased region" description="Basic and acidic residues" evidence="1">
    <location>
        <begin position="733"/>
        <end position="744"/>
    </location>
</feature>
<dbReference type="PANTHER" id="PTHR31138:SF1">
    <property type="entry name" value="PDZ DOMAIN-CONTAINING PROTEIN"/>
    <property type="match status" value="1"/>
</dbReference>
<evidence type="ECO:0000313" key="3">
    <source>
        <dbReference type="EMBL" id="KAG7570921.1"/>
    </source>
</evidence>
<feature type="compositionally biased region" description="Basic and acidic residues" evidence="1">
    <location>
        <begin position="198"/>
        <end position="209"/>
    </location>
</feature>
<accession>A0A8K0JQ60</accession>
<name>A0A8K0JQ60_9TREE</name>
<dbReference type="Pfam" id="PF19343">
    <property type="entry name" value="HAM1_N"/>
    <property type="match status" value="2"/>
</dbReference>
<feature type="domain" description="HAM1-like N-terminal" evidence="2">
    <location>
        <begin position="31"/>
        <end position="190"/>
    </location>
</feature>
<dbReference type="PANTHER" id="PTHR31138">
    <property type="entry name" value="CHROMOSOME 19, WHOLE GENOME SHOTGUN SEQUENCE"/>
    <property type="match status" value="1"/>
</dbReference>
<feature type="region of interest" description="Disordered" evidence="1">
    <location>
        <begin position="190"/>
        <end position="209"/>
    </location>
</feature>
<feature type="region of interest" description="Disordered" evidence="1">
    <location>
        <begin position="1"/>
        <end position="31"/>
    </location>
</feature>
<feature type="region of interest" description="Disordered" evidence="1">
    <location>
        <begin position="729"/>
        <end position="798"/>
    </location>
</feature>
<dbReference type="AlphaFoldDB" id="A0A8K0JQ60"/>
<evidence type="ECO:0000256" key="1">
    <source>
        <dbReference type="SAM" id="MobiDB-lite"/>
    </source>
</evidence>
<protein>
    <recommendedName>
        <fullName evidence="2">HAM1-like N-terminal domain-containing protein</fullName>
    </recommendedName>
</protein>
<evidence type="ECO:0000259" key="2">
    <source>
        <dbReference type="Pfam" id="PF19343"/>
    </source>
</evidence>
<dbReference type="InterPro" id="IPR045967">
    <property type="entry name" value="HAM1-like_N"/>
</dbReference>
<keyword evidence="4" id="KW-1185">Reference proteome</keyword>
<dbReference type="EMBL" id="JABELV010000015">
    <property type="protein sequence ID" value="KAG7570921.1"/>
    <property type="molecule type" value="Genomic_DNA"/>
</dbReference>
<feature type="compositionally biased region" description="Polar residues" evidence="1">
    <location>
        <begin position="12"/>
        <end position="31"/>
    </location>
</feature>
<feature type="compositionally biased region" description="Basic and acidic residues" evidence="1">
    <location>
        <begin position="779"/>
        <end position="798"/>
    </location>
</feature>
<sequence>MSSETAPLLPTSVRSHLPSQSQVQSKLPSKQQRIQVSQSVGALKAGKFPSQDQVSRMIDVVVNSDVLKSGGGPNSRTARLGEEGTRLSEDFKNVLRCLKKWGEEKNGDDLLQNLFHNASHIDYDVEVGGPSVTMSGQAELAQDSMILIRKFISLAQVMITSPSFRKLGSDIILLSRDILADAAEMTAESASEAAKATRPSEQEREQGLDYDKIKDKGKVHAKHTVSGLYQAQAKEEAFDKGVALKNYLDEKLPAADEAKDALINRMKDMISHAQTTPEYKESMDTLIHIAKKYMAKAQEAAEEVKDKSDASIDEDRVQQAGKDLKTFVERLAGKSLDPVVEAGQKASEDIRGDPKLTAYFEAIEEFMDRCMNDPKYVTSQRAYRKASSLYDDGQSLIKNNPTWKSDADKLRKEVESFFNALSHDKTSGELVDAIETFGEDSVEAGHVGWNSLKSEGRGLYRDAVDVILPRLVGLVKEIPVPRIEFKSADVDLVIDDLTLESASFIPDSIKFVAHNDFEFVQGYATYASDYDSSVRLRVKGLHVQAKDIAYWFHKKSGWVTFEDSGLLDVQFGPKGISFDVVLENADEDSRETFFKVKSTKVSIVGFDYQIKNNDHWMATWLAKAPVRAILLQQMTQALELQIAESLRQADFELYGLQQRTIAATNARPSPANYLKAVFSTSVFGSGPSLTKAGSVKPTSKGLVKYGKRGEYVLHVGVDEELFPNKPAARVRNSKRDHIRAKVDQGKGLAGTAQSRVKKDADKAKSAVRGEASTMSRAARQQERRESRSEGWRSDVFDV</sequence>
<proteinExistence type="predicted"/>
<dbReference type="Proteomes" id="UP000812966">
    <property type="component" value="Unassembled WGS sequence"/>
</dbReference>
<reference evidence="3" key="1">
    <citation type="submission" date="2020-04" db="EMBL/GenBank/DDBJ databases">
        <title>Analysis of mating type loci in Filobasidium floriforme.</title>
        <authorList>
            <person name="Nowrousian M."/>
        </authorList>
    </citation>
    <scope>NUCLEOTIDE SEQUENCE</scope>
    <source>
        <strain evidence="3">CBS 6242</strain>
    </source>
</reference>
<organism evidence="3 4">
    <name type="scientific">Filobasidium floriforme</name>
    <dbReference type="NCBI Taxonomy" id="5210"/>
    <lineage>
        <taxon>Eukaryota</taxon>
        <taxon>Fungi</taxon>
        <taxon>Dikarya</taxon>
        <taxon>Basidiomycota</taxon>
        <taxon>Agaricomycotina</taxon>
        <taxon>Tremellomycetes</taxon>
        <taxon>Filobasidiales</taxon>
        <taxon>Filobasidiaceae</taxon>
        <taxon>Filobasidium</taxon>
    </lineage>
</organism>
<comment type="caution">
    <text evidence="3">The sequence shown here is derived from an EMBL/GenBank/DDBJ whole genome shotgun (WGS) entry which is preliminary data.</text>
</comment>
<feature type="domain" description="HAM1-like N-terminal" evidence="2">
    <location>
        <begin position="193"/>
        <end position="588"/>
    </location>
</feature>
<evidence type="ECO:0000313" key="4">
    <source>
        <dbReference type="Proteomes" id="UP000812966"/>
    </source>
</evidence>